<dbReference type="InterPro" id="IPR036396">
    <property type="entry name" value="Cyt_P450_sf"/>
</dbReference>
<reference evidence="3" key="1">
    <citation type="submission" date="2023-03" db="EMBL/GenBank/DDBJ databases">
        <title>Near-Complete genome sequence of Lipomyces tetrasporous NRRL Y-64009, an oleaginous yeast capable of growing on lignocellulosic hydrolysates.</title>
        <authorList>
            <consortium name="Lawrence Berkeley National Laboratory"/>
            <person name="Jagtap S.S."/>
            <person name="Liu J.-J."/>
            <person name="Walukiewicz H.E."/>
            <person name="Pangilinan J."/>
            <person name="Lipzen A."/>
            <person name="Ahrendt S."/>
            <person name="Koriabine M."/>
            <person name="Cobaugh K."/>
            <person name="Salamov A."/>
            <person name="Yoshinaga Y."/>
            <person name="Ng V."/>
            <person name="Daum C."/>
            <person name="Grigoriev I.V."/>
            <person name="Slininger P.J."/>
            <person name="Dien B.S."/>
            <person name="Jin Y.-S."/>
            <person name="Rao C.V."/>
        </authorList>
    </citation>
    <scope>NUCLEOTIDE SEQUENCE</scope>
    <source>
        <strain evidence="3">NRRL Y-64009</strain>
    </source>
</reference>
<feature type="transmembrane region" description="Helical" evidence="2">
    <location>
        <begin position="27"/>
        <end position="45"/>
    </location>
</feature>
<dbReference type="PRINTS" id="PR00359">
    <property type="entry name" value="BP450"/>
</dbReference>
<keyword evidence="2" id="KW-0812">Transmembrane</keyword>
<keyword evidence="2" id="KW-1133">Transmembrane helix</keyword>
<dbReference type="InterPro" id="IPR001128">
    <property type="entry name" value="Cyt_P450"/>
</dbReference>
<dbReference type="AlphaFoldDB" id="A0AAD7VNV9"/>
<dbReference type="GO" id="GO:0004497">
    <property type="term" value="F:monooxygenase activity"/>
    <property type="evidence" value="ECO:0007669"/>
    <property type="project" value="InterPro"/>
</dbReference>
<dbReference type="GO" id="GO:0020037">
    <property type="term" value="F:heme binding"/>
    <property type="evidence" value="ECO:0007669"/>
    <property type="project" value="InterPro"/>
</dbReference>
<keyword evidence="2" id="KW-0472">Membrane</keyword>
<sequence length="534" mass="60451">MVSLAVIALSWLTLLIAINKYIYQIPTILFYALLLLGISARRLYYWQIHPFYFSKLRNLPQPSANPHWLWGHFAHSSEDGRHTLDWCEEHENADIIRALGMLNTERIIPASPRAVLEILQTQSYTFIKPPFIARSLNGVLGNGILFSEGDVHKHQRKLLMPAFAYSHVKSLAPVFLDESARLVKVLGQKVADSKTSSGGTPEIEVAKMLSSLTLDIIYRAGLGIQFNALETPENELAMAYDRAFNPKGNSSKIFFLLQSLIPGFRFIPIERNLTLWRARQTINKFASDAISAKMTKYEDARAEKTARAEEDVDILSVMIEEGNGEWTVQGMMDQLLTFLVAGHETTASAATLALYHLSLHQDIQDKLREELHTQFPGGYDSIKTYDDIESLKYLNNVVREVLRFQPPVVGTIRMAKEDTYVTDQFIPKGTLVTVSIAALNKSRKLWGDDAREFNPDRWNGRQAQNTMAFLTFLQGPRSCIGRRFAEVEFKSILLSLIGNFKFNLKEGRTVEFRTSLTYKPRGGLPLEITCLAGW</sequence>
<comment type="similarity">
    <text evidence="1">Belongs to the cytochrome P450 family.</text>
</comment>
<accession>A0AAD7VNV9</accession>
<comment type="caution">
    <text evidence="3">The sequence shown here is derived from an EMBL/GenBank/DDBJ whole genome shotgun (WGS) entry which is preliminary data.</text>
</comment>
<name>A0AAD7VNV9_9ASCO</name>
<dbReference type="CDD" id="cd11069">
    <property type="entry name" value="CYP_FUM15-like"/>
    <property type="match status" value="1"/>
</dbReference>
<dbReference type="PANTHER" id="PTHR24305">
    <property type="entry name" value="CYTOCHROME P450"/>
    <property type="match status" value="1"/>
</dbReference>
<dbReference type="PANTHER" id="PTHR24305:SF166">
    <property type="entry name" value="CYTOCHROME P450 12A4, MITOCHONDRIAL-RELATED"/>
    <property type="match status" value="1"/>
</dbReference>
<dbReference type="InterPro" id="IPR050121">
    <property type="entry name" value="Cytochrome_P450_monoxygenase"/>
</dbReference>
<dbReference type="GO" id="GO:0005506">
    <property type="term" value="F:iron ion binding"/>
    <property type="evidence" value="ECO:0007669"/>
    <property type="project" value="InterPro"/>
</dbReference>
<dbReference type="EMBL" id="JARPMG010000013">
    <property type="protein sequence ID" value="KAJ8096892.1"/>
    <property type="molecule type" value="Genomic_DNA"/>
</dbReference>
<organism evidence="3 4">
    <name type="scientific">Lipomyces tetrasporus</name>
    <dbReference type="NCBI Taxonomy" id="54092"/>
    <lineage>
        <taxon>Eukaryota</taxon>
        <taxon>Fungi</taxon>
        <taxon>Dikarya</taxon>
        <taxon>Ascomycota</taxon>
        <taxon>Saccharomycotina</taxon>
        <taxon>Lipomycetes</taxon>
        <taxon>Lipomycetales</taxon>
        <taxon>Lipomycetaceae</taxon>
        <taxon>Lipomyces</taxon>
    </lineage>
</organism>
<dbReference type="GeneID" id="80886240"/>
<gene>
    <name evidence="3" type="ORF">POJ06DRAFT_46048</name>
</gene>
<dbReference type="RefSeq" id="XP_056040342.1">
    <property type="nucleotide sequence ID" value="XM_056191074.1"/>
</dbReference>
<dbReference type="Proteomes" id="UP001217417">
    <property type="component" value="Unassembled WGS sequence"/>
</dbReference>
<evidence type="ECO:0000256" key="1">
    <source>
        <dbReference type="ARBA" id="ARBA00010617"/>
    </source>
</evidence>
<dbReference type="SUPFAM" id="SSF48264">
    <property type="entry name" value="Cytochrome P450"/>
    <property type="match status" value="1"/>
</dbReference>
<dbReference type="InterPro" id="IPR002397">
    <property type="entry name" value="Cyt_P450_B"/>
</dbReference>
<dbReference type="GO" id="GO:0016705">
    <property type="term" value="F:oxidoreductase activity, acting on paired donors, with incorporation or reduction of molecular oxygen"/>
    <property type="evidence" value="ECO:0007669"/>
    <property type="project" value="InterPro"/>
</dbReference>
<dbReference type="Pfam" id="PF00067">
    <property type="entry name" value="p450"/>
    <property type="match status" value="1"/>
</dbReference>
<evidence type="ECO:0000313" key="3">
    <source>
        <dbReference type="EMBL" id="KAJ8096892.1"/>
    </source>
</evidence>
<keyword evidence="4" id="KW-1185">Reference proteome</keyword>
<dbReference type="Gene3D" id="1.10.630.10">
    <property type="entry name" value="Cytochrome P450"/>
    <property type="match status" value="1"/>
</dbReference>
<evidence type="ECO:0000313" key="4">
    <source>
        <dbReference type="Proteomes" id="UP001217417"/>
    </source>
</evidence>
<evidence type="ECO:0000256" key="2">
    <source>
        <dbReference type="SAM" id="Phobius"/>
    </source>
</evidence>
<dbReference type="PRINTS" id="PR00385">
    <property type="entry name" value="P450"/>
</dbReference>
<protein>
    <submittedName>
        <fullName evidence="3">Cytochrome P450</fullName>
    </submittedName>
</protein>
<proteinExistence type="inferred from homology"/>